<dbReference type="AlphaFoldDB" id="W0A4G9"/>
<dbReference type="HOGENOM" id="CLU_012817_13_0_5"/>
<dbReference type="PROSITE" id="PS51257">
    <property type="entry name" value="PROKAR_LIPOPROTEIN"/>
    <property type="match status" value="1"/>
</dbReference>
<dbReference type="SUPFAM" id="SSF56954">
    <property type="entry name" value="Outer membrane efflux proteins (OEP)"/>
    <property type="match status" value="1"/>
</dbReference>
<evidence type="ECO:0000256" key="2">
    <source>
        <dbReference type="RuleBase" id="RU362097"/>
    </source>
</evidence>
<dbReference type="EMBL" id="CP006644">
    <property type="protein sequence ID" value="AHE51926.1"/>
    <property type="molecule type" value="Genomic_DNA"/>
</dbReference>
<evidence type="ECO:0000256" key="1">
    <source>
        <dbReference type="ARBA" id="ARBA00007613"/>
    </source>
</evidence>
<dbReference type="PANTHER" id="PTHR30203:SF25">
    <property type="entry name" value="OUTER MEMBRANE PROTEIN-RELATED"/>
    <property type="match status" value="1"/>
</dbReference>
<evidence type="ECO:0000313" key="3">
    <source>
        <dbReference type="EMBL" id="AHE51926.1"/>
    </source>
</evidence>
<comment type="subcellular location">
    <subcellularLocation>
        <location evidence="2">Cell membrane</location>
        <topology evidence="2">Lipid-anchor</topology>
    </subcellularLocation>
</comment>
<keyword evidence="2" id="KW-0449">Lipoprotein</keyword>
<name>W0A4G9_9SPHN</name>
<gene>
    <name evidence="3" type="ORF">NX02_00800</name>
</gene>
<dbReference type="NCBIfam" id="TIGR01845">
    <property type="entry name" value="outer_NodT"/>
    <property type="match status" value="1"/>
</dbReference>
<reference evidence="3 4" key="1">
    <citation type="submission" date="2013-07" db="EMBL/GenBank/DDBJ databases">
        <title>Completed genome of Sphingomonas sanxanigenens NX02.</title>
        <authorList>
            <person name="Ma T."/>
            <person name="Huang H."/>
            <person name="Wu M."/>
            <person name="Li X."/>
            <person name="Li G."/>
        </authorList>
    </citation>
    <scope>NUCLEOTIDE SEQUENCE [LARGE SCALE GENOMIC DNA]</scope>
    <source>
        <strain evidence="3 4">NX02</strain>
    </source>
</reference>
<dbReference type="PANTHER" id="PTHR30203">
    <property type="entry name" value="OUTER MEMBRANE CATION EFFLUX PROTEIN"/>
    <property type="match status" value="1"/>
</dbReference>
<keyword evidence="4" id="KW-1185">Reference proteome</keyword>
<dbReference type="GO" id="GO:0015562">
    <property type="term" value="F:efflux transmembrane transporter activity"/>
    <property type="evidence" value="ECO:0007669"/>
    <property type="project" value="InterPro"/>
</dbReference>
<keyword evidence="2" id="KW-0472">Membrane</keyword>
<protein>
    <recommendedName>
        <fullName evidence="5">RND transporter</fullName>
    </recommendedName>
</protein>
<dbReference type="Gene3D" id="2.20.200.10">
    <property type="entry name" value="Outer membrane efflux proteins (OEP)"/>
    <property type="match status" value="1"/>
</dbReference>
<dbReference type="Gene3D" id="1.20.1600.10">
    <property type="entry name" value="Outer membrane efflux proteins (OEP)"/>
    <property type="match status" value="1"/>
</dbReference>
<organism evidence="3 4">
    <name type="scientific">Sphingomonas sanxanigenens DSM 19645 = NX02</name>
    <dbReference type="NCBI Taxonomy" id="1123269"/>
    <lineage>
        <taxon>Bacteria</taxon>
        <taxon>Pseudomonadati</taxon>
        <taxon>Pseudomonadota</taxon>
        <taxon>Alphaproteobacteria</taxon>
        <taxon>Sphingomonadales</taxon>
        <taxon>Sphingomonadaceae</taxon>
        <taxon>Sphingomonas</taxon>
    </lineage>
</organism>
<evidence type="ECO:0008006" key="5">
    <source>
        <dbReference type="Google" id="ProtNLM"/>
    </source>
</evidence>
<dbReference type="InterPro" id="IPR010131">
    <property type="entry name" value="MdtP/NodT-like"/>
</dbReference>
<evidence type="ECO:0000313" key="4">
    <source>
        <dbReference type="Proteomes" id="UP000018851"/>
    </source>
</evidence>
<feature type="signal peptide" evidence="2">
    <location>
        <begin position="1"/>
        <end position="17"/>
    </location>
</feature>
<dbReference type="PATRIC" id="fig|1123269.5.peg.159"/>
<dbReference type="eggNOG" id="COG1538">
    <property type="taxonomic scope" value="Bacteria"/>
</dbReference>
<comment type="similarity">
    <text evidence="1 2">Belongs to the outer membrane factor (OMF) (TC 1.B.17) family.</text>
</comment>
<dbReference type="STRING" id="1123269.NX02_00800"/>
<sequence length="468" mass="48617">MPMRFTLLLLGATALSACTPSPDYRPPRVALTAAFATATPIAPADAAWWQGFGDPLLDRVVARVQAQNLDIAAGGARIDQARGAAQGAGAALLPTVEASASADANRQSRRTPIGGASASLGFPRNYELYQAGASASWEIDLFGGLRRGREAARADLAGSVADADAVRLSMTAEAVDAYLQLRGLQARLGVAERQLAVRRDLVGLIRQRVAQGITADRELNRALGEQQGIEADLPRLRAGIAAQMNRLDILMGAQAGTYRAELAPAAAIPRAPDPSGSAVPADLMRRRPDLVAAERRVAAADARIGVALAGYYPHLSLGGLIGFAGTTTGSLFTGGALQAQGGAGLRWRLFDFGKVDAEVTQARGRSAEALVVYRGTVLRATAEVETALVRLVQGRAEVASLTEQVAVLRRARGQAQSAYESGAVALVDVLDADRALLEASDRLAAAEADTARASVAAIRALGGGYASV</sequence>
<accession>W0A4G9</accession>
<keyword evidence="2" id="KW-0564">Palmitate</keyword>
<dbReference type="GO" id="GO:0005886">
    <property type="term" value="C:plasma membrane"/>
    <property type="evidence" value="ECO:0007669"/>
    <property type="project" value="UniProtKB-SubCell"/>
</dbReference>
<dbReference type="Proteomes" id="UP000018851">
    <property type="component" value="Chromosome"/>
</dbReference>
<keyword evidence="2" id="KW-0732">Signal</keyword>
<keyword evidence="2" id="KW-1134">Transmembrane beta strand</keyword>
<dbReference type="InterPro" id="IPR003423">
    <property type="entry name" value="OMP_efflux"/>
</dbReference>
<dbReference type="Pfam" id="PF02321">
    <property type="entry name" value="OEP"/>
    <property type="match status" value="2"/>
</dbReference>
<dbReference type="OrthoDB" id="7181739at2"/>
<proteinExistence type="inferred from homology"/>
<feature type="chain" id="PRO_5001444124" description="RND transporter" evidence="2">
    <location>
        <begin position="18"/>
        <end position="468"/>
    </location>
</feature>
<keyword evidence="2" id="KW-0812">Transmembrane</keyword>
<dbReference type="KEGG" id="ssan:NX02_00800"/>